<dbReference type="STRING" id="1198449.ACAM_0846"/>
<reference evidence="2 3" key="1">
    <citation type="journal article" date="2013" name="Appl. Environ. Microbiol.">
        <title>Variation of the Virus-Related Elements within Syntenic Genomes of the Hyperthermophilic Archaeon Aeropyrum.</title>
        <authorList>
            <person name="Daifuku T."/>
            <person name="Yoshida T."/>
            <person name="Kitamura T."/>
            <person name="Kawaichi S."/>
            <person name="Inoue T."/>
            <person name="Nomura K."/>
            <person name="Yoshida Y."/>
            <person name="Kuno S."/>
            <person name="Sako Y."/>
        </authorList>
    </citation>
    <scope>NUCLEOTIDE SEQUENCE [LARGE SCALE GENOMIC DNA]</scope>
    <source>
        <strain evidence="2 3">SY1</strain>
    </source>
</reference>
<dbReference type="KEGG" id="acj:ACAM_0846"/>
<proteinExistence type="predicted"/>
<feature type="transmembrane region" description="Helical" evidence="1">
    <location>
        <begin position="62"/>
        <end position="87"/>
    </location>
</feature>
<organism evidence="2 3">
    <name type="scientific">Aeropyrum camini SY1 = JCM 12091</name>
    <dbReference type="NCBI Taxonomy" id="1198449"/>
    <lineage>
        <taxon>Archaea</taxon>
        <taxon>Thermoproteota</taxon>
        <taxon>Thermoprotei</taxon>
        <taxon>Desulfurococcales</taxon>
        <taxon>Desulfurococcaceae</taxon>
        <taxon>Aeropyrum</taxon>
    </lineage>
</organism>
<evidence type="ECO:0008006" key="4">
    <source>
        <dbReference type="Google" id="ProtNLM"/>
    </source>
</evidence>
<keyword evidence="1" id="KW-1133">Transmembrane helix</keyword>
<keyword evidence="1" id="KW-0472">Membrane</keyword>
<feature type="transmembrane region" description="Helical" evidence="1">
    <location>
        <begin position="25"/>
        <end position="50"/>
    </location>
</feature>
<protein>
    <recommendedName>
        <fullName evidence="4">DUF973 family protein</fullName>
    </recommendedName>
</protein>
<dbReference type="eggNOG" id="arCOG14800">
    <property type="taxonomic scope" value="Archaea"/>
</dbReference>
<dbReference type="RefSeq" id="WP_022541588.1">
    <property type="nucleotide sequence ID" value="NC_022521.1"/>
</dbReference>
<dbReference type="Proteomes" id="UP000016887">
    <property type="component" value="Chromosome"/>
</dbReference>
<dbReference type="EMBL" id="AP012489">
    <property type="protein sequence ID" value="BAN90315.1"/>
    <property type="molecule type" value="Genomic_DNA"/>
</dbReference>
<feature type="transmembrane region" description="Helical" evidence="1">
    <location>
        <begin position="176"/>
        <end position="201"/>
    </location>
</feature>
<evidence type="ECO:0000313" key="2">
    <source>
        <dbReference type="EMBL" id="BAN90315.1"/>
    </source>
</evidence>
<keyword evidence="1" id="KW-0812">Transmembrane</keyword>
<gene>
    <name evidence="2" type="ORF">ACAM_0846</name>
</gene>
<evidence type="ECO:0000256" key="1">
    <source>
        <dbReference type="SAM" id="Phobius"/>
    </source>
</evidence>
<dbReference type="AlphaFoldDB" id="U3TE50"/>
<keyword evidence="3" id="KW-1185">Reference proteome</keyword>
<dbReference type="GeneID" id="17110225"/>
<evidence type="ECO:0000313" key="3">
    <source>
        <dbReference type="Proteomes" id="UP000016887"/>
    </source>
</evidence>
<accession>U3TE50</accession>
<sequence length="230" mass="24499">MLKDLPQDDYRTLLDALAGGFRKIFLSYMLFLLVLVAWLAVLGAFLLVGVTLEAVFGSGLEAFAILGVAASLLATVLLLIIAAYVFYRGAVYVKEAVKRLGSQQAKSDLTLGAELLYIGGVITLVGAALTIILVGILLLAVGDIISLIGIGFLAYKLRGLHTELETPLNITLLGAALHLLSYIPALSIMLLPAIILEIIGFRMVYTTSKNLLQEVQEEGRPVGEGSTTPA</sequence>
<name>U3TE50_9CREN</name>